<dbReference type="RefSeq" id="XP_005716194.1">
    <property type="nucleotide sequence ID" value="XM_005716137.1"/>
</dbReference>
<feature type="binding site" evidence="7">
    <location>
        <position position="165"/>
    </location>
    <ligand>
        <name>glyoxylate</name>
        <dbReference type="ChEBI" id="CHEBI:36655"/>
    </ligand>
</feature>
<feature type="binding site" evidence="7">
    <location>
        <position position="256"/>
    </location>
    <ligand>
        <name>FMN</name>
        <dbReference type="ChEBI" id="CHEBI:58210"/>
    </ligand>
</feature>
<evidence type="ECO:0000256" key="6">
    <source>
        <dbReference type="PIRSR" id="PIRSR000138-1"/>
    </source>
</evidence>
<comment type="cofactor">
    <cofactor evidence="1">
        <name>FMN</name>
        <dbReference type="ChEBI" id="CHEBI:58210"/>
    </cofactor>
</comment>
<evidence type="ECO:0000313" key="10">
    <source>
        <dbReference type="Proteomes" id="UP000012073"/>
    </source>
</evidence>
<evidence type="ECO:0000256" key="1">
    <source>
        <dbReference type="ARBA" id="ARBA00001917"/>
    </source>
</evidence>
<dbReference type="GO" id="GO:0016614">
    <property type="term" value="F:oxidoreductase activity, acting on CH-OH group of donors"/>
    <property type="evidence" value="ECO:0007669"/>
    <property type="project" value="UniProtKB-ARBA"/>
</dbReference>
<comment type="similarity">
    <text evidence="5">Belongs to the FMN-dependent alpha-hydroxy acid dehydrogenase family.</text>
</comment>
<evidence type="ECO:0000313" key="9">
    <source>
        <dbReference type="EMBL" id="CDF36375.1"/>
    </source>
</evidence>
<feature type="binding site" evidence="7">
    <location>
        <position position="130"/>
    </location>
    <ligand>
        <name>FMN</name>
        <dbReference type="ChEBI" id="CHEBI:58210"/>
    </ligand>
</feature>
<dbReference type="Pfam" id="PF01070">
    <property type="entry name" value="FMN_dh"/>
    <property type="match status" value="1"/>
</dbReference>
<dbReference type="CDD" id="cd02809">
    <property type="entry name" value="alpha_hydroxyacid_oxid_FMN"/>
    <property type="match status" value="1"/>
</dbReference>
<feature type="domain" description="FMN hydroxy acid dehydrogenase" evidence="8">
    <location>
        <begin position="1"/>
        <end position="363"/>
    </location>
</feature>
<feature type="binding site" evidence="7">
    <location>
        <position position="25"/>
    </location>
    <ligand>
        <name>glyoxylate</name>
        <dbReference type="ChEBI" id="CHEBI:36655"/>
    </ligand>
</feature>
<evidence type="ECO:0000259" key="8">
    <source>
        <dbReference type="PROSITE" id="PS51349"/>
    </source>
</evidence>
<dbReference type="PANTHER" id="PTHR10578:SF107">
    <property type="entry name" value="2-HYDROXYACID OXIDASE 1"/>
    <property type="match status" value="1"/>
</dbReference>
<dbReference type="AlphaFoldDB" id="R7QG24"/>
<feature type="binding site" evidence="7">
    <location>
        <position position="258"/>
    </location>
    <ligand>
        <name>FMN</name>
        <dbReference type="ChEBI" id="CHEBI:58210"/>
    </ligand>
</feature>
<evidence type="ECO:0000256" key="2">
    <source>
        <dbReference type="ARBA" id="ARBA00022630"/>
    </source>
</evidence>
<name>R7QG24_CHOCR</name>
<feature type="binding site" evidence="7">
    <location>
        <position position="108"/>
    </location>
    <ligand>
        <name>FMN</name>
        <dbReference type="ChEBI" id="CHEBI:58210"/>
    </ligand>
</feature>
<evidence type="ECO:0000256" key="3">
    <source>
        <dbReference type="ARBA" id="ARBA00022643"/>
    </source>
</evidence>
<feature type="binding site" evidence="7">
    <location>
        <position position="261"/>
    </location>
    <ligand>
        <name>glyoxylate</name>
        <dbReference type="ChEBI" id="CHEBI:36655"/>
    </ligand>
</feature>
<dbReference type="EMBL" id="HG001775">
    <property type="protein sequence ID" value="CDF36375.1"/>
    <property type="molecule type" value="Genomic_DNA"/>
</dbReference>
<keyword evidence="3 7" id="KW-0288">FMN</keyword>
<dbReference type="STRING" id="2769.R7QG24"/>
<dbReference type="InterPro" id="IPR012133">
    <property type="entry name" value="Alpha-hydoxy_acid_DH_FMN"/>
</dbReference>
<dbReference type="InterPro" id="IPR013785">
    <property type="entry name" value="Aldolase_TIM"/>
</dbReference>
<sequence>MPAALLQEESSERARHLLPQNAYDYYAGSAGDERTYYQNLQAFRAILFRPRCLIPVSKVDTSVTLPTFGNLSAPIIVAPMAMQRMAHPDGEIAVARAAKHLGLGIVLSTFSTVSMEDVAHVGTNRLFQLYLYRNRAVSLSLIERARKSGYKGIVLTVDAPRFGRRERDKDNAFHLPPHLTLANFSPTSTEDAILKSGKRLSALNLMGGLHLEQNLSPEILTWLVRTAKLPVWVKGILRGDDALIAVRAGAAGIIVSNHGARQLEGTIPSIQALPEVVEAVNGRVPVLLDSGVRTGEDVVKGCALGADAVLVGRPVLWALAEGGEKGVHDLLNEMKRTVDLTMALCGALNTSKITKCMIKVPPEFRPVRSSKL</sequence>
<dbReference type="InterPro" id="IPR037396">
    <property type="entry name" value="FMN_HAD"/>
</dbReference>
<keyword evidence="10" id="KW-1185">Reference proteome</keyword>
<organism evidence="9 10">
    <name type="scientific">Chondrus crispus</name>
    <name type="common">Carrageen Irish moss</name>
    <name type="synonym">Polymorpha crispa</name>
    <dbReference type="NCBI Taxonomy" id="2769"/>
    <lineage>
        <taxon>Eukaryota</taxon>
        <taxon>Rhodophyta</taxon>
        <taxon>Florideophyceae</taxon>
        <taxon>Rhodymeniophycidae</taxon>
        <taxon>Gigartinales</taxon>
        <taxon>Gigartinaceae</taxon>
        <taxon>Chondrus</taxon>
    </lineage>
</organism>
<accession>R7QG24</accession>
<evidence type="ECO:0000256" key="5">
    <source>
        <dbReference type="ARBA" id="ARBA00024042"/>
    </source>
</evidence>
<dbReference type="PhylomeDB" id="R7QG24"/>
<dbReference type="GeneID" id="17323911"/>
<feature type="binding site" evidence="7">
    <location>
        <begin position="79"/>
        <end position="81"/>
    </location>
    <ligand>
        <name>FMN</name>
        <dbReference type="ChEBI" id="CHEBI:58210"/>
    </ligand>
</feature>
<feature type="binding site" evidence="7">
    <location>
        <begin position="312"/>
        <end position="313"/>
    </location>
    <ligand>
        <name>FMN</name>
        <dbReference type="ChEBI" id="CHEBI:58210"/>
    </ligand>
</feature>
<reference evidence="10" key="1">
    <citation type="journal article" date="2013" name="Proc. Natl. Acad. Sci. U.S.A.">
        <title>Genome structure and metabolic features in the red seaweed Chondrus crispus shed light on evolution of the Archaeplastida.</title>
        <authorList>
            <person name="Collen J."/>
            <person name="Porcel B."/>
            <person name="Carre W."/>
            <person name="Ball S.G."/>
            <person name="Chaparro C."/>
            <person name="Tonon T."/>
            <person name="Barbeyron T."/>
            <person name="Michel G."/>
            <person name="Noel B."/>
            <person name="Valentin K."/>
            <person name="Elias M."/>
            <person name="Artiguenave F."/>
            <person name="Arun A."/>
            <person name="Aury J.M."/>
            <person name="Barbosa-Neto J.F."/>
            <person name="Bothwell J.H."/>
            <person name="Bouget F.Y."/>
            <person name="Brillet L."/>
            <person name="Cabello-Hurtado F."/>
            <person name="Capella-Gutierrez S."/>
            <person name="Charrier B."/>
            <person name="Cladiere L."/>
            <person name="Cock J.M."/>
            <person name="Coelho S.M."/>
            <person name="Colleoni C."/>
            <person name="Czjzek M."/>
            <person name="Da Silva C."/>
            <person name="Delage L."/>
            <person name="Denoeud F."/>
            <person name="Deschamps P."/>
            <person name="Dittami S.M."/>
            <person name="Gabaldon T."/>
            <person name="Gachon C.M."/>
            <person name="Groisillier A."/>
            <person name="Herve C."/>
            <person name="Jabbari K."/>
            <person name="Katinka M."/>
            <person name="Kloareg B."/>
            <person name="Kowalczyk N."/>
            <person name="Labadie K."/>
            <person name="Leblanc C."/>
            <person name="Lopez P.J."/>
            <person name="McLachlan D.H."/>
            <person name="Meslet-Cladiere L."/>
            <person name="Moustafa A."/>
            <person name="Nehr Z."/>
            <person name="Nyvall Collen P."/>
            <person name="Panaud O."/>
            <person name="Partensky F."/>
            <person name="Poulain J."/>
            <person name="Rensing S.A."/>
            <person name="Rousvoal S."/>
            <person name="Samson G."/>
            <person name="Symeonidi A."/>
            <person name="Weissenbach J."/>
            <person name="Zambounis A."/>
            <person name="Wincker P."/>
            <person name="Boyen C."/>
        </authorList>
    </citation>
    <scope>NUCLEOTIDE SEQUENCE [LARGE SCALE GENOMIC DNA]</scope>
    <source>
        <strain evidence="10">cv. Stackhouse</strain>
    </source>
</reference>
<dbReference type="Proteomes" id="UP000012073">
    <property type="component" value="Unassembled WGS sequence"/>
</dbReference>
<dbReference type="InterPro" id="IPR000262">
    <property type="entry name" value="FMN-dep_DH"/>
</dbReference>
<feature type="binding site" evidence="7">
    <location>
        <position position="128"/>
    </location>
    <ligand>
        <name>FMN</name>
        <dbReference type="ChEBI" id="CHEBI:58210"/>
    </ligand>
</feature>
<evidence type="ECO:0000256" key="4">
    <source>
        <dbReference type="ARBA" id="ARBA00023002"/>
    </source>
</evidence>
<dbReference type="PANTHER" id="PTHR10578">
    <property type="entry name" value="S -2-HYDROXY-ACID OXIDASE-RELATED"/>
    <property type="match status" value="1"/>
</dbReference>
<dbReference type="SUPFAM" id="SSF51395">
    <property type="entry name" value="FMN-linked oxidoreductases"/>
    <property type="match status" value="1"/>
</dbReference>
<dbReference type="GO" id="GO:0010181">
    <property type="term" value="F:FMN binding"/>
    <property type="evidence" value="ECO:0007669"/>
    <property type="project" value="InterPro"/>
</dbReference>
<dbReference type="FunFam" id="3.20.20.70:FF:000029">
    <property type="entry name" value="L-lactate dehydrogenase"/>
    <property type="match status" value="1"/>
</dbReference>
<dbReference type="OrthoDB" id="25826at2759"/>
<feature type="binding site" evidence="7">
    <location>
        <position position="234"/>
    </location>
    <ligand>
        <name>FMN</name>
        <dbReference type="ChEBI" id="CHEBI:58210"/>
    </ligand>
</feature>
<dbReference type="KEGG" id="ccp:CHC_T00004702001"/>
<dbReference type="PIRSF" id="PIRSF000138">
    <property type="entry name" value="Al-hdrx_acd_dh"/>
    <property type="match status" value="1"/>
</dbReference>
<gene>
    <name evidence="9" type="ORF">CHC_T00004702001</name>
</gene>
<dbReference type="PROSITE" id="PS51349">
    <property type="entry name" value="FMN_HYDROXY_ACID_DH_2"/>
    <property type="match status" value="1"/>
</dbReference>
<feature type="binding site" evidence="7">
    <location>
        <position position="156"/>
    </location>
    <ligand>
        <name>FMN</name>
        <dbReference type="ChEBI" id="CHEBI:58210"/>
    </ligand>
</feature>
<evidence type="ECO:0000256" key="7">
    <source>
        <dbReference type="PIRSR" id="PIRSR000138-2"/>
    </source>
</evidence>
<dbReference type="InterPro" id="IPR008259">
    <property type="entry name" value="FMN_hydac_DH_AS"/>
</dbReference>
<keyword evidence="4" id="KW-0560">Oxidoreductase</keyword>
<dbReference type="PROSITE" id="PS00557">
    <property type="entry name" value="FMN_HYDROXY_ACID_DH_1"/>
    <property type="match status" value="1"/>
</dbReference>
<protein>
    <recommendedName>
        <fullName evidence="8">FMN hydroxy acid dehydrogenase domain-containing protein</fullName>
    </recommendedName>
</protein>
<dbReference type="Gramene" id="CDF36375">
    <property type="protein sequence ID" value="CDF36375"/>
    <property type="gene ID" value="CHC_T00004702001"/>
</dbReference>
<keyword evidence="2 7" id="KW-0285">Flavoprotein</keyword>
<dbReference type="Gene3D" id="3.20.20.70">
    <property type="entry name" value="Aldolase class I"/>
    <property type="match status" value="1"/>
</dbReference>
<dbReference type="OMA" id="RIWFRPK"/>
<feature type="binding site" evidence="7">
    <location>
        <begin position="289"/>
        <end position="293"/>
    </location>
    <ligand>
        <name>FMN</name>
        <dbReference type="ChEBI" id="CHEBI:58210"/>
    </ligand>
</feature>
<proteinExistence type="inferred from homology"/>
<feature type="active site" description="Proton acceptor" evidence="6">
    <location>
        <position position="258"/>
    </location>
</feature>